<proteinExistence type="predicted"/>
<accession>G4A6D2</accession>
<dbReference type="PANTHER" id="PTHR35810">
    <property type="entry name" value="CYTOPLASMIC PROTEIN-RELATED"/>
    <property type="match status" value="1"/>
</dbReference>
<evidence type="ECO:0000313" key="1">
    <source>
        <dbReference type="EMBL" id="EGY34897.1"/>
    </source>
</evidence>
<keyword evidence="1" id="KW-0238">DNA-binding</keyword>
<dbReference type="Proteomes" id="UP000005508">
    <property type="component" value="Unassembled WGS sequence"/>
</dbReference>
<dbReference type="PANTHER" id="PTHR35810:SF1">
    <property type="entry name" value="CYTOPLASMIC PROTEIN"/>
    <property type="match status" value="1"/>
</dbReference>
<dbReference type="PATRIC" id="fig|907488.3.peg.366"/>
<gene>
    <name evidence="1" type="ORF">SC1083_0372</name>
</gene>
<sequence>MKTDRTLNHSLVIFKTDDGKVSVDVQFDQETAWLSLEQMATLFDRNKSTISRHIKNIFSEGELIPDSVVANFATTESGKKRKHHEK</sequence>
<comment type="caution">
    <text evidence="1">The sequence shown here is derived from an EMBL/GenBank/DDBJ whole genome shotgun (WGS) entry which is preliminary data.</text>
</comment>
<evidence type="ECO:0000313" key="2">
    <source>
        <dbReference type="Proteomes" id="UP000005508"/>
    </source>
</evidence>
<name>G4A6D2_AGGAC</name>
<dbReference type="GO" id="GO:0003677">
    <property type="term" value="F:DNA binding"/>
    <property type="evidence" value="ECO:0007669"/>
    <property type="project" value="UniProtKB-KW"/>
</dbReference>
<reference evidence="1 2" key="1">
    <citation type="submission" date="2010-10" db="EMBL/GenBank/DDBJ databases">
        <authorList>
            <person name="Chen C."/>
            <person name="Kittichotirat W."/>
            <person name="Asikainen S."/>
            <person name="Bumgarner R."/>
        </authorList>
    </citation>
    <scope>NUCLEOTIDE SEQUENCE [LARGE SCALE GENOMIC DNA]</scope>
    <source>
        <strain evidence="1 2">SC1083</strain>
    </source>
</reference>
<organism evidence="1 2">
    <name type="scientific">Aggregatibacter actinomycetemcomitans serotype e str. SC1083</name>
    <dbReference type="NCBI Taxonomy" id="907488"/>
    <lineage>
        <taxon>Bacteria</taxon>
        <taxon>Pseudomonadati</taxon>
        <taxon>Pseudomonadota</taxon>
        <taxon>Gammaproteobacteria</taxon>
        <taxon>Pasteurellales</taxon>
        <taxon>Pasteurellaceae</taxon>
        <taxon>Aggregatibacter</taxon>
    </lineage>
</organism>
<dbReference type="AlphaFoldDB" id="G4A6D2"/>
<dbReference type="EMBL" id="AEJM01000010">
    <property type="protein sequence ID" value="EGY34897.1"/>
    <property type="molecule type" value="Genomic_DNA"/>
</dbReference>
<protein>
    <submittedName>
        <fullName evidence="1">Putative DNA-binding protein</fullName>
    </submittedName>
</protein>